<dbReference type="EMBL" id="UGNW01000001">
    <property type="protein sequence ID" value="STX30868.1"/>
    <property type="molecule type" value="Genomic_DNA"/>
</dbReference>
<dbReference type="AlphaFoldDB" id="A0A378I6N7"/>
<dbReference type="STRING" id="28083.Lbir_1676"/>
<name>A0A378I6N7_9GAMM</name>
<evidence type="ECO:0000313" key="5">
    <source>
        <dbReference type="Proteomes" id="UP000255066"/>
    </source>
</evidence>
<evidence type="ECO:0000313" key="3">
    <source>
        <dbReference type="EMBL" id="STX30868.1"/>
    </source>
</evidence>
<dbReference type="Proteomes" id="UP000255066">
    <property type="component" value="Unassembled WGS sequence"/>
</dbReference>
<keyword evidence="1" id="KW-0732">Signal</keyword>
<dbReference type="EMBL" id="LNXT01000021">
    <property type="protein sequence ID" value="KTC71524.1"/>
    <property type="molecule type" value="Genomic_DNA"/>
</dbReference>
<evidence type="ECO:0000313" key="2">
    <source>
        <dbReference type="EMBL" id="KTC71524.1"/>
    </source>
</evidence>
<reference evidence="3 5" key="2">
    <citation type="submission" date="2018-06" db="EMBL/GenBank/DDBJ databases">
        <authorList>
            <consortium name="Pathogen Informatics"/>
            <person name="Doyle S."/>
        </authorList>
    </citation>
    <scope>NUCLEOTIDE SEQUENCE [LARGE SCALE GENOMIC DNA]</scope>
    <source>
        <strain evidence="3 5">NCTC12437</strain>
    </source>
</reference>
<gene>
    <name evidence="2" type="ORF">Lbir_1676</name>
    <name evidence="3" type="ORF">NCTC12437_00635</name>
</gene>
<keyword evidence="4" id="KW-1185">Reference proteome</keyword>
<feature type="chain" id="PRO_5016657367" evidence="1">
    <location>
        <begin position="23"/>
        <end position="100"/>
    </location>
</feature>
<evidence type="ECO:0000313" key="4">
    <source>
        <dbReference type="Proteomes" id="UP000054735"/>
    </source>
</evidence>
<organism evidence="3 5">
    <name type="scientific">Legionella birminghamensis</name>
    <dbReference type="NCBI Taxonomy" id="28083"/>
    <lineage>
        <taxon>Bacteria</taxon>
        <taxon>Pseudomonadati</taxon>
        <taxon>Pseudomonadota</taxon>
        <taxon>Gammaproteobacteria</taxon>
        <taxon>Legionellales</taxon>
        <taxon>Legionellaceae</taxon>
        <taxon>Legionella</taxon>
    </lineage>
</organism>
<dbReference type="RefSeq" id="WP_058523733.1">
    <property type="nucleotide sequence ID" value="NZ_CAAAHV010000019.1"/>
</dbReference>
<proteinExistence type="predicted"/>
<evidence type="ECO:0000256" key="1">
    <source>
        <dbReference type="SAM" id="SignalP"/>
    </source>
</evidence>
<dbReference type="OrthoDB" id="5654273at2"/>
<dbReference type="Proteomes" id="UP000054735">
    <property type="component" value="Unassembled WGS sequence"/>
</dbReference>
<reference evidence="2 4" key="1">
    <citation type="submission" date="2015-11" db="EMBL/GenBank/DDBJ databases">
        <title>Genomic analysis of 38 Legionella species identifies large and diverse effector repertoires.</title>
        <authorList>
            <person name="Burstein D."/>
            <person name="Amaro F."/>
            <person name="Zusman T."/>
            <person name="Lifshitz Z."/>
            <person name="Cohen O."/>
            <person name="Gilbert J.A."/>
            <person name="Pupko T."/>
            <person name="Shuman H.A."/>
            <person name="Segal G."/>
        </authorList>
    </citation>
    <scope>NUCLEOTIDE SEQUENCE [LARGE SCALE GENOMIC DNA]</scope>
    <source>
        <strain evidence="2 4">CDC#1407-AL-14</strain>
    </source>
</reference>
<protein>
    <submittedName>
        <fullName evidence="3">Uncharacterized protein</fullName>
    </submittedName>
</protein>
<sequence>MNKFRSLIMLLLLSAVILTPLKQPSCPRTADSSQPVSLAVTPCSVQQVLSSGCSPASYWFEEDLQSLSPLLLQSFIGLLSFLLIFSSYRSPLDEIYRPPI</sequence>
<feature type="signal peptide" evidence="1">
    <location>
        <begin position="1"/>
        <end position="22"/>
    </location>
</feature>
<accession>A0A378I6N7</accession>